<evidence type="ECO:0000256" key="4">
    <source>
        <dbReference type="ARBA" id="ARBA00022989"/>
    </source>
</evidence>
<keyword evidence="5 6" id="KW-0472">Membrane</keyword>
<feature type="transmembrane region" description="Helical" evidence="6">
    <location>
        <begin position="167"/>
        <end position="187"/>
    </location>
</feature>
<organism evidence="7">
    <name type="scientific">uncultured Desulfovibrio sp</name>
    <dbReference type="NCBI Taxonomy" id="167968"/>
    <lineage>
        <taxon>Bacteria</taxon>
        <taxon>Pseudomonadati</taxon>
        <taxon>Thermodesulfobacteriota</taxon>
        <taxon>Desulfovibrionia</taxon>
        <taxon>Desulfovibrionales</taxon>
        <taxon>Desulfovibrionaceae</taxon>
        <taxon>Desulfovibrio</taxon>
        <taxon>environmental samples</taxon>
    </lineage>
</organism>
<dbReference type="RefSeq" id="WP_192113372.1">
    <property type="nucleotide sequence ID" value="NZ_CABUEN010000004.1"/>
</dbReference>
<dbReference type="AlphaFoldDB" id="A0A212KA42"/>
<feature type="transmembrane region" description="Helical" evidence="6">
    <location>
        <begin position="114"/>
        <end position="134"/>
    </location>
</feature>
<evidence type="ECO:0000256" key="5">
    <source>
        <dbReference type="ARBA" id="ARBA00023136"/>
    </source>
</evidence>
<comment type="subcellular location">
    <subcellularLocation>
        <location evidence="1">Cell membrane</location>
        <topology evidence="1">Multi-pass membrane protein</topology>
    </subcellularLocation>
</comment>
<protein>
    <submittedName>
        <fullName evidence="7">NAD-dependent dehydrogenase subunit</fullName>
    </submittedName>
</protein>
<evidence type="ECO:0000256" key="1">
    <source>
        <dbReference type="ARBA" id="ARBA00004651"/>
    </source>
</evidence>
<dbReference type="InterPro" id="IPR038730">
    <property type="entry name" value="HyfE-like"/>
</dbReference>
<keyword evidence="3 6" id="KW-0812">Transmembrane</keyword>
<keyword evidence="2" id="KW-1003">Cell membrane</keyword>
<accession>A0A212KA42</accession>
<proteinExistence type="predicted"/>
<sequence length="207" mass="22217">MTTLLQSCLFLLVLSNYLLLGTRRVAGMTRLTAFQGLLLAALLLSLDHALLAGAVLLIKGALLPGLLWRTQKRLPADALICPARRVGFGVLAGMAGLVFSIWLDGKLVMPLGLYPPLLLPTGLATLFCGFILIVGRIKAITQVIGYLVAENGIFLLGVPLMTGGTVWFELALLLDVFVAVFVMGIAINHISDSFASIDVARFRSLRD</sequence>
<evidence type="ECO:0000313" key="7">
    <source>
        <dbReference type="EMBL" id="SBW08604.1"/>
    </source>
</evidence>
<reference evidence="7" key="1">
    <citation type="submission" date="2016-04" db="EMBL/GenBank/DDBJ databases">
        <authorList>
            <person name="Evans L.H."/>
            <person name="Alamgir A."/>
            <person name="Owens N."/>
            <person name="Weber N.D."/>
            <person name="Virtaneva K."/>
            <person name="Barbian K."/>
            <person name="Babar A."/>
            <person name="Rosenke K."/>
        </authorList>
    </citation>
    <scope>NUCLEOTIDE SEQUENCE</scope>
    <source>
        <strain evidence="7">92-2</strain>
    </source>
</reference>
<evidence type="ECO:0000256" key="6">
    <source>
        <dbReference type="SAM" id="Phobius"/>
    </source>
</evidence>
<feature type="transmembrane region" description="Helical" evidence="6">
    <location>
        <begin position="83"/>
        <end position="102"/>
    </location>
</feature>
<dbReference type="PANTHER" id="PTHR38601:SF1">
    <property type="entry name" value="HYDROGENASE-4 COMPONENT E"/>
    <property type="match status" value="1"/>
</dbReference>
<evidence type="ECO:0000256" key="2">
    <source>
        <dbReference type="ARBA" id="ARBA00022475"/>
    </source>
</evidence>
<dbReference type="EMBL" id="FLUP01000001">
    <property type="protein sequence ID" value="SBW08604.1"/>
    <property type="molecule type" value="Genomic_DNA"/>
</dbReference>
<evidence type="ECO:0000256" key="3">
    <source>
        <dbReference type="ARBA" id="ARBA00022692"/>
    </source>
</evidence>
<name>A0A212KA42_9BACT</name>
<dbReference type="GO" id="GO:0005886">
    <property type="term" value="C:plasma membrane"/>
    <property type="evidence" value="ECO:0007669"/>
    <property type="project" value="UniProtKB-SubCell"/>
</dbReference>
<keyword evidence="4 6" id="KW-1133">Transmembrane helix</keyword>
<feature type="transmembrane region" description="Helical" evidence="6">
    <location>
        <begin position="143"/>
        <end position="161"/>
    </location>
</feature>
<gene>
    <name evidence="7" type="ORF">KM92DES2_12523</name>
</gene>
<dbReference type="PANTHER" id="PTHR38601">
    <property type="entry name" value="HYDROGENASE-4 COMPONENT E"/>
    <property type="match status" value="1"/>
</dbReference>
<feature type="transmembrane region" description="Helical" evidence="6">
    <location>
        <begin position="37"/>
        <end position="62"/>
    </location>
</feature>